<dbReference type="PROSITE" id="PS51257">
    <property type="entry name" value="PROKAR_LIPOPROTEIN"/>
    <property type="match status" value="1"/>
</dbReference>
<protein>
    <recommendedName>
        <fullName evidence="4">Lipoprotein</fullName>
    </recommendedName>
</protein>
<comment type="caution">
    <text evidence="2">The sequence shown here is derived from an EMBL/GenBank/DDBJ whole genome shotgun (WGS) entry which is preliminary data.</text>
</comment>
<keyword evidence="3" id="KW-1185">Reference proteome</keyword>
<sequence>MKFKVLIVVFLAALITGCADPLPPEKMAYAGEWQSSEMALLILTDGTVAYKRLKNGGTTSLNSQVKEFLGDDFVVGIGPFTTTFDVTEPPHLNNGQWQMVVDGVRLTKVVQ</sequence>
<reference evidence="2 3" key="1">
    <citation type="submission" date="2018-11" db="EMBL/GenBank/DDBJ databases">
        <authorList>
            <person name="Jang G.I."/>
            <person name="Hwang C.Y."/>
        </authorList>
    </citation>
    <scope>NUCLEOTIDE SEQUENCE [LARGE SCALE GENOMIC DNA]</scope>
    <source>
        <strain evidence="2 3">SSM26</strain>
    </source>
</reference>
<evidence type="ECO:0000313" key="3">
    <source>
        <dbReference type="Proteomes" id="UP000275199"/>
    </source>
</evidence>
<proteinExistence type="predicted"/>
<organism evidence="2 3">
    <name type="scientific">Pseudomonas neustonica</name>
    <dbReference type="NCBI Taxonomy" id="2487346"/>
    <lineage>
        <taxon>Bacteria</taxon>
        <taxon>Pseudomonadati</taxon>
        <taxon>Pseudomonadota</taxon>
        <taxon>Gammaproteobacteria</taxon>
        <taxon>Pseudomonadales</taxon>
        <taxon>Pseudomonadaceae</taxon>
        <taxon>Pseudomonas</taxon>
    </lineage>
</organism>
<gene>
    <name evidence="2" type="ORF">EF096_06940</name>
</gene>
<dbReference type="Proteomes" id="UP000275199">
    <property type="component" value="Unassembled WGS sequence"/>
</dbReference>
<keyword evidence="1" id="KW-0732">Signal</keyword>
<dbReference type="RefSeq" id="WP_123888898.1">
    <property type="nucleotide sequence ID" value="NZ_JBPYCX010000006.1"/>
</dbReference>
<evidence type="ECO:0008006" key="4">
    <source>
        <dbReference type="Google" id="ProtNLM"/>
    </source>
</evidence>
<evidence type="ECO:0000256" key="1">
    <source>
        <dbReference type="SAM" id="SignalP"/>
    </source>
</evidence>
<feature type="chain" id="PRO_5045973976" description="Lipoprotein" evidence="1">
    <location>
        <begin position="22"/>
        <end position="111"/>
    </location>
</feature>
<name>A0ABX9XK33_9PSED</name>
<accession>A0ABX9XK33</accession>
<feature type="signal peptide" evidence="1">
    <location>
        <begin position="1"/>
        <end position="21"/>
    </location>
</feature>
<dbReference type="EMBL" id="RKKU01000005">
    <property type="protein sequence ID" value="ROZ86463.1"/>
    <property type="molecule type" value="Genomic_DNA"/>
</dbReference>
<evidence type="ECO:0000313" key="2">
    <source>
        <dbReference type="EMBL" id="ROZ86463.1"/>
    </source>
</evidence>